<sequence>MSRVGSGIRGPTPLRITPSSAPLESMITSQQSQIDDLVAKSRTLEHTIEKLRAAVSDEQTRSKQAVADEQARSKQAIEHLQKRWQDERTEWRDGCEMLQAAHRIAHLRTADALDSERLTVLKEREALRTERLARLQRDFRLVTFQRRETELEERVGDLEWELEEVRRTTEEEQSVLNEELQDKVGALEGKRKKLAAELSAALKAKTEAEDALSRLRAEHTALVATSTSTSTKLERTMLHLDGLKDTHAALEAKHAETERINADLRRQVEKWRNLESREGAEMDTLRRSRIELEVKVKEFEVRLKEAEERADKAEAEAEENGANFTKAKGKLEKYRISIQEHIDALSESQAAEERLEVQLEETHQKLRVMETQIQQLKSQLPTGDATIDVARANGEASAVVTTKRSKAKPSGEAVSGRARSSSEGKLEIVVIPRPSVSAANGRPNPAPAGSDSDDVQEVTETKSKPKPRPTGKAKKNVDEGDGHREPASGSRGSKKQTAAATDAEADGDGKKRRGRPKKAKPVESDSEVQIVERSPKDKKGKRKADVLDDEVEEVRAPTKRSKKAAAADDEEQERPYAKARGKAREGSAVPSKGPKGKPASRASRQAEQSADEASADGGGGDAPQKKKKRKINLFPTHQAASFTWDQMGGGDGGLNIPMDLSPVKESGPVPPRATSALGRVGSMLGGFSSRR</sequence>
<evidence type="ECO:0000313" key="4">
    <source>
        <dbReference type="EMBL" id="OCH94416.1"/>
    </source>
</evidence>
<proteinExistence type="predicted"/>
<dbReference type="Proteomes" id="UP000250043">
    <property type="component" value="Unassembled WGS sequence"/>
</dbReference>
<organism evidence="4 5">
    <name type="scientific">Obba rivulosa</name>
    <dbReference type="NCBI Taxonomy" id="1052685"/>
    <lineage>
        <taxon>Eukaryota</taxon>
        <taxon>Fungi</taxon>
        <taxon>Dikarya</taxon>
        <taxon>Basidiomycota</taxon>
        <taxon>Agaricomycotina</taxon>
        <taxon>Agaricomycetes</taxon>
        <taxon>Polyporales</taxon>
        <taxon>Gelatoporiaceae</taxon>
        <taxon>Obba</taxon>
    </lineage>
</organism>
<dbReference type="GO" id="GO:0005856">
    <property type="term" value="C:cytoskeleton"/>
    <property type="evidence" value="ECO:0007669"/>
    <property type="project" value="TreeGrafter"/>
</dbReference>
<evidence type="ECO:0000256" key="2">
    <source>
        <dbReference type="SAM" id="Coils"/>
    </source>
</evidence>
<protein>
    <submittedName>
        <fullName evidence="4">Uncharacterized protein</fullName>
    </submittedName>
</protein>
<dbReference type="OrthoDB" id="2681654at2759"/>
<feature type="coiled-coil region" evidence="2">
    <location>
        <begin position="148"/>
        <end position="379"/>
    </location>
</feature>
<keyword evidence="5" id="KW-1185">Reference proteome</keyword>
<gene>
    <name evidence="4" type="ORF">OBBRIDRAFT_789334</name>
</gene>
<feature type="compositionally biased region" description="Low complexity" evidence="3">
    <location>
        <begin position="438"/>
        <end position="449"/>
    </location>
</feature>
<dbReference type="PANTHER" id="PTHR32083:SF48">
    <property type="entry name" value="TRANS-GOLGI NETWORK-LOCALIZED SYP41-INTERACTING PROTEIN 1"/>
    <property type="match status" value="1"/>
</dbReference>
<dbReference type="PANTHER" id="PTHR32083">
    <property type="entry name" value="CILIA AND FLAGELLA-ASSOCIATED PROTEIN 58-RELATED"/>
    <property type="match status" value="1"/>
</dbReference>
<evidence type="ECO:0000256" key="3">
    <source>
        <dbReference type="SAM" id="MobiDB-lite"/>
    </source>
</evidence>
<feature type="compositionally biased region" description="Low complexity" evidence="3">
    <location>
        <begin position="599"/>
        <end position="608"/>
    </location>
</feature>
<evidence type="ECO:0000256" key="1">
    <source>
        <dbReference type="ARBA" id="ARBA00023054"/>
    </source>
</evidence>
<dbReference type="EMBL" id="KV722344">
    <property type="protein sequence ID" value="OCH94416.1"/>
    <property type="molecule type" value="Genomic_DNA"/>
</dbReference>
<name>A0A8E2J4G4_9APHY</name>
<dbReference type="AlphaFoldDB" id="A0A8E2J4G4"/>
<evidence type="ECO:0000313" key="5">
    <source>
        <dbReference type="Proteomes" id="UP000250043"/>
    </source>
</evidence>
<feature type="compositionally biased region" description="Basic residues" evidence="3">
    <location>
        <begin position="510"/>
        <end position="519"/>
    </location>
</feature>
<accession>A0A8E2J4G4</accession>
<feature type="compositionally biased region" description="Basic and acidic residues" evidence="3">
    <location>
        <begin position="475"/>
        <end position="486"/>
    </location>
</feature>
<reference evidence="4 5" key="1">
    <citation type="submission" date="2016-07" db="EMBL/GenBank/DDBJ databases">
        <title>Draft genome of the white-rot fungus Obba rivulosa 3A-2.</title>
        <authorList>
            <consortium name="DOE Joint Genome Institute"/>
            <person name="Miettinen O."/>
            <person name="Riley R."/>
            <person name="Acob R."/>
            <person name="Barry K."/>
            <person name="Cullen D."/>
            <person name="De Vries R."/>
            <person name="Hainaut M."/>
            <person name="Hatakka A."/>
            <person name="Henrissat B."/>
            <person name="Hilden K."/>
            <person name="Kuo R."/>
            <person name="Labutti K."/>
            <person name="Lipzen A."/>
            <person name="Makela M.R."/>
            <person name="Sandor L."/>
            <person name="Spatafora J.W."/>
            <person name="Grigoriev I.V."/>
            <person name="Hibbett D.S."/>
        </authorList>
    </citation>
    <scope>NUCLEOTIDE SEQUENCE [LARGE SCALE GENOMIC DNA]</scope>
    <source>
        <strain evidence="4 5">3A-2</strain>
    </source>
</reference>
<feature type="region of interest" description="Disordered" evidence="3">
    <location>
        <begin position="395"/>
        <end position="691"/>
    </location>
</feature>
<keyword evidence="1 2" id="KW-0175">Coiled coil</keyword>
<feature type="compositionally biased region" description="Basic residues" evidence="3">
    <location>
        <begin position="464"/>
        <end position="474"/>
    </location>
</feature>